<dbReference type="Proteomes" id="UP000321129">
    <property type="component" value="Unassembled WGS sequence"/>
</dbReference>
<comment type="caution">
    <text evidence="2">The sequence shown here is derived from an EMBL/GenBank/DDBJ whole genome shotgun (WGS) entry which is preliminary data.</text>
</comment>
<sequence length="168" mass="17748">MGKRQMSLRLTLGARIAVCLAAALCGSGALAQDGAPDGLVAPDMATLEQTGPAYGAIAGLALEEAALDGKQDQAIVYAEADADDVSVYLVKAVGGGFEQVAPSDELIAAVREARLIERPSRRWVTSVCLIVGMAFDVTFDYEPLDATITRDDRMRLAVVAYLGESREE</sequence>
<evidence type="ECO:0000313" key="2">
    <source>
        <dbReference type="EMBL" id="TXC73228.1"/>
    </source>
</evidence>
<protein>
    <submittedName>
        <fullName evidence="2">Uncharacterized protein</fullName>
    </submittedName>
</protein>
<evidence type="ECO:0000256" key="1">
    <source>
        <dbReference type="SAM" id="SignalP"/>
    </source>
</evidence>
<accession>A0A5C6UQU4</accession>
<keyword evidence="1" id="KW-0732">Signal</keyword>
<dbReference type="AlphaFoldDB" id="A0A5C6UQU4"/>
<organism evidence="2 3">
    <name type="scientific">Flavisphingopyxis soli</name>
    <dbReference type="NCBI Taxonomy" id="2601267"/>
    <lineage>
        <taxon>Bacteria</taxon>
        <taxon>Pseudomonadati</taxon>
        <taxon>Pseudomonadota</taxon>
        <taxon>Alphaproteobacteria</taxon>
        <taxon>Sphingomonadales</taxon>
        <taxon>Sphingopyxidaceae</taxon>
        <taxon>Flavisphingopyxis</taxon>
    </lineage>
</organism>
<name>A0A5C6UQU4_9SPHN</name>
<dbReference type="EMBL" id="VOPY01000001">
    <property type="protein sequence ID" value="TXC73228.1"/>
    <property type="molecule type" value="Genomic_DNA"/>
</dbReference>
<evidence type="ECO:0000313" key="3">
    <source>
        <dbReference type="Proteomes" id="UP000321129"/>
    </source>
</evidence>
<feature type="signal peptide" evidence="1">
    <location>
        <begin position="1"/>
        <end position="31"/>
    </location>
</feature>
<gene>
    <name evidence="2" type="ORF">FSZ31_00205</name>
</gene>
<reference evidence="2 3" key="1">
    <citation type="submission" date="2019-08" db="EMBL/GenBank/DDBJ databases">
        <title>Sphingorhabdus soil sp. nov., isolated from arctic soil.</title>
        <authorList>
            <person name="Liu Y."/>
        </authorList>
    </citation>
    <scope>NUCLEOTIDE SEQUENCE [LARGE SCALE GENOMIC DNA]</scope>
    <source>
        <strain evidence="2 3">D-2Q-5-6</strain>
    </source>
</reference>
<keyword evidence="3" id="KW-1185">Reference proteome</keyword>
<feature type="chain" id="PRO_5023071440" evidence="1">
    <location>
        <begin position="32"/>
        <end position="168"/>
    </location>
</feature>
<proteinExistence type="predicted"/>